<dbReference type="Gene3D" id="1.20.1740.10">
    <property type="entry name" value="Amino acid/polyamine transporter I"/>
    <property type="match status" value="1"/>
</dbReference>
<dbReference type="Proteomes" id="UP001610861">
    <property type="component" value="Unassembled WGS sequence"/>
</dbReference>
<feature type="transmembrane region" description="Helical" evidence="7">
    <location>
        <begin position="187"/>
        <end position="206"/>
    </location>
</feature>
<dbReference type="PANTHER" id="PTHR42770:SF13">
    <property type="entry name" value="L-METHIONINE_BRANCHED-CHAIN AMINO ACID EXPORTER YJEH"/>
    <property type="match status" value="1"/>
</dbReference>
<evidence type="ECO:0000256" key="6">
    <source>
        <dbReference type="SAM" id="MobiDB-lite"/>
    </source>
</evidence>
<feature type="transmembrane region" description="Helical" evidence="7">
    <location>
        <begin position="402"/>
        <end position="418"/>
    </location>
</feature>
<feature type="transmembrane region" description="Helical" evidence="7">
    <location>
        <begin position="323"/>
        <end position="343"/>
    </location>
</feature>
<accession>A0ABW7Q998</accession>
<feature type="region of interest" description="Disordered" evidence="6">
    <location>
        <begin position="423"/>
        <end position="474"/>
    </location>
</feature>
<comment type="subcellular location">
    <subcellularLocation>
        <location evidence="1">Cell membrane</location>
        <topology evidence="1">Multi-pass membrane protein</topology>
    </subcellularLocation>
</comment>
<evidence type="ECO:0000256" key="5">
    <source>
        <dbReference type="ARBA" id="ARBA00023136"/>
    </source>
</evidence>
<dbReference type="EMBL" id="JBIQWL010000003">
    <property type="protein sequence ID" value="MFH8250807.1"/>
    <property type="molecule type" value="Genomic_DNA"/>
</dbReference>
<evidence type="ECO:0000256" key="1">
    <source>
        <dbReference type="ARBA" id="ARBA00004651"/>
    </source>
</evidence>
<evidence type="ECO:0000256" key="7">
    <source>
        <dbReference type="SAM" id="Phobius"/>
    </source>
</evidence>
<dbReference type="Pfam" id="PF13520">
    <property type="entry name" value="AA_permease_2"/>
    <property type="match status" value="1"/>
</dbReference>
<dbReference type="RefSeq" id="WP_396640758.1">
    <property type="nucleotide sequence ID" value="NZ_JBIQWL010000003.1"/>
</dbReference>
<proteinExistence type="predicted"/>
<feature type="transmembrane region" description="Helical" evidence="7">
    <location>
        <begin position="91"/>
        <end position="112"/>
    </location>
</feature>
<evidence type="ECO:0000256" key="3">
    <source>
        <dbReference type="ARBA" id="ARBA00022692"/>
    </source>
</evidence>
<comment type="caution">
    <text evidence="8">The sequence shown here is derived from an EMBL/GenBank/DDBJ whole genome shotgun (WGS) entry which is preliminary data.</text>
</comment>
<feature type="transmembrane region" description="Helical" evidence="7">
    <location>
        <begin position="378"/>
        <end position="396"/>
    </location>
</feature>
<keyword evidence="3 7" id="KW-0812">Transmembrane</keyword>
<keyword evidence="9" id="KW-1185">Reference proteome</keyword>
<feature type="transmembrane region" description="Helical" evidence="7">
    <location>
        <begin position="227"/>
        <end position="248"/>
    </location>
</feature>
<protein>
    <submittedName>
        <fullName evidence="8">APC family permease</fullName>
    </submittedName>
</protein>
<gene>
    <name evidence="8" type="ORF">ACH3VR_10615</name>
</gene>
<dbReference type="InterPro" id="IPR050367">
    <property type="entry name" value="APC_superfamily"/>
</dbReference>
<sequence length="474" mass="47958">MASTLAPSHGRLGVVQGTALYIASVLGTGLLVLPGLAADVAGPASIVSVLAVLLLSVPLAGTFAVLASRYPDPGGVASYVRRALGDTAARAAGYWFMFGVCAGAPVVGVLGGEYVSAIAGIDRSMVPVIAAAIFVPPFVANAFGVRVAGWVQFVLTALLLAVVVTVVALAAPAALPQNFQPFLPHGWAGVGTAISLFVWAFAGWEVGTHISGEFRDPRRAIPIATGIALVVTGACYLVLQIITVGALGGAAGEGQVPLLELARLGSPGFGTIAVGVIAAIVALGVMNAYLAAFAKLGASLASNGDLPRWFSKGLESGAVPRRALALTAGVVAIYFALMVWSGLELTPFILVHTSSMVSIYALGMVAAVRLLERWSIGWWLAVVAAVLCGGMLILALGSLLPAALLAAAAVVVTVVRRVRASRAQESGGPASAEPVPVPLAAEPAGPAPEQKGARPENRPRPEASDSVRASAPSA</sequence>
<keyword evidence="4 7" id="KW-1133">Transmembrane helix</keyword>
<feature type="transmembrane region" description="Helical" evidence="7">
    <location>
        <begin position="124"/>
        <end position="143"/>
    </location>
</feature>
<keyword evidence="2" id="KW-1003">Cell membrane</keyword>
<feature type="compositionally biased region" description="Low complexity" evidence="6">
    <location>
        <begin position="429"/>
        <end position="449"/>
    </location>
</feature>
<evidence type="ECO:0000313" key="9">
    <source>
        <dbReference type="Proteomes" id="UP001610861"/>
    </source>
</evidence>
<dbReference type="InterPro" id="IPR002293">
    <property type="entry name" value="AA/rel_permease1"/>
</dbReference>
<keyword evidence="5 7" id="KW-0472">Membrane</keyword>
<evidence type="ECO:0000256" key="2">
    <source>
        <dbReference type="ARBA" id="ARBA00022475"/>
    </source>
</evidence>
<reference evidence="8 9" key="1">
    <citation type="submission" date="2024-09" db="EMBL/GenBank/DDBJ databases">
        <authorList>
            <person name="Pan X."/>
        </authorList>
    </citation>
    <scope>NUCLEOTIDE SEQUENCE [LARGE SCALE GENOMIC DNA]</scope>
    <source>
        <strain evidence="8 9">B2969</strain>
    </source>
</reference>
<evidence type="ECO:0000313" key="8">
    <source>
        <dbReference type="EMBL" id="MFH8250807.1"/>
    </source>
</evidence>
<dbReference type="PANTHER" id="PTHR42770">
    <property type="entry name" value="AMINO ACID TRANSPORTER-RELATED"/>
    <property type="match status" value="1"/>
</dbReference>
<feature type="transmembrane region" description="Helical" evidence="7">
    <location>
        <begin position="150"/>
        <end position="175"/>
    </location>
</feature>
<feature type="compositionally biased region" description="Basic and acidic residues" evidence="6">
    <location>
        <begin position="451"/>
        <end position="465"/>
    </location>
</feature>
<organism evidence="8 9">
    <name type="scientific">Microbacterium alkaliflavum</name>
    <dbReference type="NCBI Taxonomy" id="3248839"/>
    <lineage>
        <taxon>Bacteria</taxon>
        <taxon>Bacillati</taxon>
        <taxon>Actinomycetota</taxon>
        <taxon>Actinomycetes</taxon>
        <taxon>Micrococcales</taxon>
        <taxon>Microbacteriaceae</taxon>
        <taxon>Microbacterium</taxon>
    </lineage>
</organism>
<feature type="transmembrane region" description="Helical" evidence="7">
    <location>
        <begin position="268"/>
        <end position="290"/>
    </location>
</feature>
<feature type="transmembrane region" description="Helical" evidence="7">
    <location>
        <begin position="45"/>
        <end position="70"/>
    </location>
</feature>
<dbReference type="PIRSF" id="PIRSF006060">
    <property type="entry name" value="AA_transporter"/>
    <property type="match status" value="1"/>
</dbReference>
<feature type="transmembrane region" description="Helical" evidence="7">
    <location>
        <begin position="12"/>
        <end position="33"/>
    </location>
</feature>
<evidence type="ECO:0000256" key="4">
    <source>
        <dbReference type="ARBA" id="ARBA00022989"/>
    </source>
</evidence>
<feature type="transmembrane region" description="Helical" evidence="7">
    <location>
        <begin position="349"/>
        <end position="371"/>
    </location>
</feature>
<name>A0ABW7Q998_9MICO</name>